<evidence type="ECO:0000313" key="3">
    <source>
        <dbReference type="Proteomes" id="UP001392437"/>
    </source>
</evidence>
<proteinExistence type="predicted"/>
<dbReference type="Proteomes" id="UP001392437">
    <property type="component" value="Unassembled WGS sequence"/>
</dbReference>
<name>A0AAW0R0A0_9PEZI</name>
<feature type="compositionally biased region" description="Basic and acidic residues" evidence="1">
    <location>
        <begin position="166"/>
        <end position="177"/>
    </location>
</feature>
<sequence>MASTFDLNGAASEFSIRLIKEKVAALADECNRDLEGDLAQLRALLDHVDQKRLKFQESKSDLLQGLRATLSSLQVDASMVNTTLADIAATSAPPLLSAIPTPSSFHLDSLLLTPAASPPESGLANTTKTYKLLDAASSDIVFDRDGESKATPGEGSKINMSSESRAPGERPGHETDNMKSSLNPQALIVHREKRLRESPEAEIAEQEPKKAKKSPTKASTVLVYCSIGDYANLYVSRPRTLQTQRYPVSCECKT</sequence>
<organism evidence="2 3">
    <name type="scientific">Apiospora kogelbergensis</name>
    <dbReference type="NCBI Taxonomy" id="1337665"/>
    <lineage>
        <taxon>Eukaryota</taxon>
        <taxon>Fungi</taxon>
        <taxon>Dikarya</taxon>
        <taxon>Ascomycota</taxon>
        <taxon>Pezizomycotina</taxon>
        <taxon>Sordariomycetes</taxon>
        <taxon>Xylariomycetidae</taxon>
        <taxon>Amphisphaeriales</taxon>
        <taxon>Apiosporaceae</taxon>
        <taxon>Apiospora</taxon>
    </lineage>
</organism>
<evidence type="ECO:0000256" key="1">
    <source>
        <dbReference type="SAM" id="MobiDB-lite"/>
    </source>
</evidence>
<comment type="caution">
    <text evidence="2">The sequence shown here is derived from an EMBL/GenBank/DDBJ whole genome shotgun (WGS) entry which is preliminary data.</text>
</comment>
<feature type="region of interest" description="Disordered" evidence="1">
    <location>
        <begin position="143"/>
        <end position="215"/>
    </location>
</feature>
<accession>A0AAW0R0A0</accession>
<protein>
    <submittedName>
        <fullName evidence="2">Uncharacterized protein</fullName>
    </submittedName>
</protein>
<keyword evidence="3" id="KW-1185">Reference proteome</keyword>
<dbReference type="EMBL" id="JAQQWP010000004">
    <property type="protein sequence ID" value="KAK8120687.1"/>
    <property type="molecule type" value="Genomic_DNA"/>
</dbReference>
<dbReference type="AlphaFoldDB" id="A0AAW0R0A0"/>
<evidence type="ECO:0000313" key="2">
    <source>
        <dbReference type="EMBL" id="KAK8120687.1"/>
    </source>
</evidence>
<reference evidence="2 3" key="1">
    <citation type="submission" date="2023-01" db="EMBL/GenBank/DDBJ databases">
        <title>Analysis of 21 Apiospora genomes using comparative genomics revels a genus with tremendous synthesis potential of carbohydrate active enzymes and secondary metabolites.</title>
        <authorList>
            <person name="Sorensen T."/>
        </authorList>
    </citation>
    <scope>NUCLEOTIDE SEQUENCE [LARGE SCALE GENOMIC DNA]</scope>
    <source>
        <strain evidence="2 3">CBS 117206</strain>
    </source>
</reference>
<gene>
    <name evidence="2" type="ORF">PG999_004807</name>
</gene>